<dbReference type="NCBIfam" id="TIGR00574">
    <property type="entry name" value="dnl1"/>
    <property type="match status" value="1"/>
</dbReference>
<evidence type="ECO:0000256" key="10">
    <source>
        <dbReference type="ARBA" id="ARBA00023204"/>
    </source>
</evidence>
<evidence type="ECO:0000256" key="8">
    <source>
        <dbReference type="ARBA" id="ARBA00022840"/>
    </source>
</evidence>
<sequence length="564" mass="64615">VAPMFVKSEFNYSEKSLINLLTNYTSLEISLLRKESGDIGDTVFKVWEERKQKGGTLDTSKIYEVLWEIVNISGIGSVTEKDRVIIECLKKLNPLESKYFVRIICGQLRLGLNVKTLLDVFSISVTGDKELRKDLERAYGVCADIGYIGSEVVGESYIKAKKKLSRVTVTPGVPILSRLVQRVSGFDELEERFEKDVLVQPKFDGLRCQIHRWSSKERRERRRESIWERYILDNNKMSHDLFTKASGESINVHLFTRNLEDVTDMFPEIVESAKEIESPSFILDTEVVGWDYGKNRFMSYQKTMQRRRKYSIKTTRDRIPVRAFVFDILYLNGKSLINEDTYIRVKELEKTLKLPNRGIVMSETKRVSVGEEVKEYFNSNVHSGLEGIIVKKIEGGYLPGSRDYSWIKVKKSIKKDLVDTIDMVVVGYYKGSGRRAELGLGAILGAIYNEKEDTLDTICKIGTGMSDDILKEISTKLLEYEMSDKPKNVNVLDNLIPDVWVLPKYVITVDADEITKNISKASKTVGGGLSLRFPRLVVFDRDKSIEDITTVEELVQMYSMRKHK</sequence>
<evidence type="ECO:0000256" key="13">
    <source>
        <dbReference type="RuleBase" id="RU004196"/>
    </source>
</evidence>
<evidence type="ECO:0000256" key="5">
    <source>
        <dbReference type="ARBA" id="ARBA00022705"/>
    </source>
</evidence>
<evidence type="ECO:0000256" key="7">
    <source>
        <dbReference type="ARBA" id="ARBA00022763"/>
    </source>
</evidence>
<proteinExistence type="inferred from homology"/>
<dbReference type="Pfam" id="PF04679">
    <property type="entry name" value="DNA_ligase_A_C"/>
    <property type="match status" value="1"/>
</dbReference>
<dbReference type="GO" id="GO:0006281">
    <property type="term" value="P:DNA repair"/>
    <property type="evidence" value="ECO:0007669"/>
    <property type="project" value="UniProtKB-KW"/>
</dbReference>
<evidence type="ECO:0000256" key="12">
    <source>
        <dbReference type="ARBA" id="ARBA00034003"/>
    </source>
</evidence>
<keyword evidence="4" id="KW-0132">Cell division</keyword>
<dbReference type="EC" id="6.5.1.1" evidence="2"/>
<feature type="domain" description="ATP-dependent DNA ligase family profile" evidence="14">
    <location>
        <begin position="314"/>
        <end position="448"/>
    </location>
</feature>
<dbReference type="Pfam" id="PF04675">
    <property type="entry name" value="DNA_ligase_A_N"/>
    <property type="match status" value="1"/>
</dbReference>
<feature type="non-terminal residue" evidence="15">
    <location>
        <position position="1"/>
    </location>
</feature>
<evidence type="ECO:0000256" key="6">
    <source>
        <dbReference type="ARBA" id="ARBA00022741"/>
    </source>
</evidence>
<comment type="similarity">
    <text evidence="1 13">Belongs to the ATP-dependent DNA ligase family.</text>
</comment>
<keyword evidence="8" id="KW-0067">ATP-binding</keyword>
<dbReference type="PANTHER" id="PTHR45674:SF4">
    <property type="entry name" value="DNA LIGASE 1"/>
    <property type="match status" value="1"/>
</dbReference>
<keyword evidence="5" id="KW-0235">DNA replication</keyword>
<keyword evidence="11" id="KW-0131">Cell cycle</keyword>
<evidence type="ECO:0000256" key="2">
    <source>
        <dbReference type="ARBA" id="ARBA00012727"/>
    </source>
</evidence>
<dbReference type="InterPro" id="IPR012309">
    <property type="entry name" value="DNA_ligase_ATP-dep_C"/>
</dbReference>
<evidence type="ECO:0000256" key="3">
    <source>
        <dbReference type="ARBA" id="ARBA00022598"/>
    </source>
</evidence>
<dbReference type="Proteomes" id="UP000564033">
    <property type="component" value="Unassembled WGS sequence"/>
</dbReference>
<dbReference type="Pfam" id="PF01068">
    <property type="entry name" value="DNA_ligase_A_M"/>
    <property type="match status" value="1"/>
</dbReference>
<dbReference type="Gene3D" id="3.30.470.30">
    <property type="entry name" value="DNA ligase/mRNA capping enzyme"/>
    <property type="match status" value="1"/>
</dbReference>
<evidence type="ECO:0000256" key="9">
    <source>
        <dbReference type="ARBA" id="ARBA00023172"/>
    </source>
</evidence>
<dbReference type="GO" id="GO:0003677">
    <property type="term" value="F:DNA binding"/>
    <property type="evidence" value="ECO:0007669"/>
    <property type="project" value="InterPro"/>
</dbReference>
<keyword evidence="7" id="KW-0227">DNA damage</keyword>
<protein>
    <recommendedName>
        <fullName evidence="2">DNA ligase (ATP)</fullName>
        <ecNumber evidence="2">6.5.1.1</ecNumber>
    </recommendedName>
</protein>
<keyword evidence="10" id="KW-0234">DNA repair</keyword>
<organism evidence="15 16">
    <name type="scientific">Candidatus Dojkabacteria bacterium</name>
    <dbReference type="NCBI Taxonomy" id="2099670"/>
    <lineage>
        <taxon>Bacteria</taxon>
        <taxon>Candidatus Dojkabacteria</taxon>
    </lineage>
</organism>
<dbReference type="EMBL" id="JAAZIL010000056">
    <property type="protein sequence ID" value="NLZ24559.1"/>
    <property type="molecule type" value="Genomic_DNA"/>
</dbReference>
<dbReference type="SUPFAM" id="SSF117018">
    <property type="entry name" value="ATP-dependent DNA ligase DNA-binding domain"/>
    <property type="match status" value="1"/>
</dbReference>
<dbReference type="Gene3D" id="2.40.50.140">
    <property type="entry name" value="Nucleic acid-binding proteins"/>
    <property type="match status" value="1"/>
</dbReference>
<dbReference type="PROSITE" id="PS50160">
    <property type="entry name" value="DNA_LIGASE_A3"/>
    <property type="match status" value="1"/>
</dbReference>
<dbReference type="InterPro" id="IPR012340">
    <property type="entry name" value="NA-bd_OB-fold"/>
</dbReference>
<name>A0A847VDI6_9BACT</name>
<comment type="catalytic activity">
    <reaction evidence="12">
        <text>ATP + (deoxyribonucleotide)n-3'-hydroxyl + 5'-phospho-(deoxyribonucleotide)m = (deoxyribonucleotide)n+m + AMP + diphosphate.</text>
        <dbReference type="EC" id="6.5.1.1"/>
    </reaction>
</comment>
<dbReference type="GO" id="GO:0051301">
    <property type="term" value="P:cell division"/>
    <property type="evidence" value="ECO:0007669"/>
    <property type="project" value="UniProtKB-KW"/>
</dbReference>
<dbReference type="InterPro" id="IPR012308">
    <property type="entry name" value="DNA_ligase_ATP-dep_N"/>
</dbReference>
<evidence type="ECO:0000256" key="1">
    <source>
        <dbReference type="ARBA" id="ARBA00007572"/>
    </source>
</evidence>
<comment type="caution">
    <text evidence="15">The sequence shown here is derived from an EMBL/GenBank/DDBJ whole genome shotgun (WGS) entry which is preliminary data.</text>
</comment>
<dbReference type="SUPFAM" id="SSF50249">
    <property type="entry name" value="Nucleic acid-binding proteins"/>
    <property type="match status" value="1"/>
</dbReference>
<dbReference type="GO" id="GO:0006273">
    <property type="term" value="P:lagging strand elongation"/>
    <property type="evidence" value="ECO:0007669"/>
    <property type="project" value="TreeGrafter"/>
</dbReference>
<gene>
    <name evidence="15" type="ORF">GX888_02340</name>
</gene>
<accession>A0A847VDI6</accession>
<dbReference type="InterPro" id="IPR050191">
    <property type="entry name" value="ATP-dep_DNA_ligase"/>
</dbReference>
<dbReference type="GO" id="GO:0003910">
    <property type="term" value="F:DNA ligase (ATP) activity"/>
    <property type="evidence" value="ECO:0007669"/>
    <property type="project" value="UniProtKB-EC"/>
</dbReference>
<keyword evidence="6" id="KW-0547">Nucleotide-binding</keyword>
<dbReference type="SUPFAM" id="SSF56091">
    <property type="entry name" value="DNA ligase/mRNA capping enzyme, catalytic domain"/>
    <property type="match status" value="1"/>
</dbReference>
<dbReference type="GO" id="GO:0006310">
    <property type="term" value="P:DNA recombination"/>
    <property type="evidence" value="ECO:0007669"/>
    <property type="project" value="UniProtKB-KW"/>
</dbReference>
<reference evidence="15 16" key="1">
    <citation type="journal article" date="2020" name="Biotechnol. Biofuels">
        <title>New insights from the biogas microbiome by comprehensive genome-resolved metagenomics of nearly 1600 species originating from multiple anaerobic digesters.</title>
        <authorList>
            <person name="Campanaro S."/>
            <person name="Treu L."/>
            <person name="Rodriguez-R L.M."/>
            <person name="Kovalovszki A."/>
            <person name="Ziels R.M."/>
            <person name="Maus I."/>
            <person name="Zhu X."/>
            <person name="Kougias P.G."/>
            <person name="Basile A."/>
            <person name="Luo G."/>
            <person name="Schluter A."/>
            <person name="Konstantinidis K.T."/>
            <person name="Angelidaki I."/>
        </authorList>
    </citation>
    <scope>NUCLEOTIDE SEQUENCE [LARGE SCALE GENOMIC DNA]</scope>
    <source>
        <strain evidence="15">AS19jrsBPTG_9</strain>
    </source>
</reference>
<dbReference type="Gene3D" id="1.10.3260.10">
    <property type="entry name" value="DNA ligase, ATP-dependent, N-terminal domain"/>
    <property type="match status" value="1"/>
</dbReference>
<keyword evidence="3 15" id="KW-0436">Ligase</keyword>
<dbReference type="InterPro" id="IPR036599">
    <property type="entry name" value="DNA_ligase_N_sf"/>
</dbReference>
<evidence type="ECO:0000256" key="4">
    <source>
        <dbReference type="ARBA" id="ARBA00022618"/>
    </source>
</evidence>
<dbReference type="PANTHER" id="PTHR45674">
    <property type="entry name" value="DNA LIGASE 1/3 FAMILY MEMBER"/>
    <property type="match status" value="1"/>
</dbReference>
<dbReference type="GO" id="GO:0005524">
    <property type="term" value="F:ATP binding"/>
    <property type="evidence" value="ECO:0007669"/>
    <property type="project" value="UniProtKB-KW"/>
</dbReference>
<keyword evidence="9" id="KW-0233">DNA recombination</keyword>
<dbReference type="InterPro" id="IPR000977">
    <property type="entry name" value="DNA_ligase_ATP-dep"/>
</dbReference>
<dbReference type="GO" id="GO:0071897">
    <property type="term" value="P:DNA biosynthetic process"/>
    <property type="evidence" value="ECO:0007669"/>
    <property type="project" value="InterPro"/>
</dbReference>
<evidence type="ECO:0000313" key="15">
    <source>
        <dbReference type="EMBL" id="NLZ24559.1"/>
    </source>
</evidence>
<evidence type="ECO:0000256" key="11">
    <source>
        <dbReference type="ARBA" id="ARBA00023306"/>
    </source>
</evidence>
<evidence type="ECO:0000259" key="14">
    <source>
        <dbReference type="PROSITE" id="PS50160"/>
    </source>
</evidence>
<dbReference type="AlphaFoldDB" id="A0A847VDI6"/>
<evidence type="ECO:0000313" key="16">
    <source>
        <dbReference type="Proteomes" id="UP000564033"/>
    </source>
</evidence>
<dbReference type="InterPro" id="IPR012310">
    <property type="entry name" value="DNA_ligase_ATP-dep_cent"/>
</dbReference>